<dbReference type="SUPFAM" id="SSF56672">
    <property type="entry name" value="DNA/RNA polymerases"/>
    <property type="match status" value="1"/>
</dbReference>
<gene>
    <name evidence="3" type="ORF">EV379_1520</name>
</gene>
<organism evidence="3 4">
    <name type="scientific">Microterricola gilva</name>
    <dbReference type="NCBI Taxonomy" id="393267"/>
    <lineage>
        <taxon>Bacteria</taxon>
        <taxon>Bacillati</taxon>
        <taxon>Actinomycetota</taxon>
        <taxon>Actinomycetes</taxon>
        <taxon>Micrococcales</taxon>
        <taxon>Microbacteriaceae</taxon>
        <taxon>Microterricola</taxon>
    </lineage>
</organism>
<reference evidence="3 4" key="1">
    <citation type="submission" date="2019-02" db="EMBL/GenBank/DDBJ databases">
        <title>Sequencing the genomes of 1000 actinobacteria strains.</title>
        <authorList>
            <person name="Klenk H.-P."/>
        </authorList>
    </citation>
    <scope>NUCLEOTIDE SEQUENCE [LARGE SCALE GENOMIC DNA]</scope>
    <source>
        <strain evidence="3 4">DSM 18319</strain>
    </source>
</reference>
<dbReference type="CDD" id="cd03468">
    <property type="entry name" value="PolY_like"/>
    <property type="match status" value="1"/>
</dbReference>
<dbReference type="InterPro" id="IPR043502">
    <property type="entry name" value="DNA/RNA_pol_sf"/>
</dbReference>
<comment type="caution">
    <text evidence="3">The sequence shown here is derived from an EMBL/GenBank/DDBJ whole genome shotgun (WGS) entry which is preliminary data.</text>
</comment>
<dbReference type="GO" id="GO:0006281">
    <property type="term" value="P:DNA repair"/>
    <property type="evidence" value="ECO:0007669"/>
    <property type="project" value="InterPro"/>
</dbReference>
<dbReference type="PANTHER" id="PTHR35369:SF2">
    <property type="entry name" value="BLR3025 PROTEIN"/>
    <property type="match status" value="1"/>
</dbReference>
<sequence length="550" mass="58290">MPESTQLGSEKLSRTIVLWLPDWPITAAIQAAADEDGADDERPLALIEHGLVFACSPAARAAGVQRGLKLREAQSRCTDLLVLPYDPAHDARAYEPILARLEQLVPGVQLMRPGTSAIRARGPVRFYGGEEQAAAALLDGLTVQGLLGAAGARVGIADGPFAAEQAARATSATHPVRLIPSGQSAAFLAPFPIGILVDTRMATLLRRLGVSTLGEFAALPAVDVHRRFGAIGAEAHALAGAADGRVVVARALPKDFDAVIEFEPALEQVEQVAFGIRAAADEFVAALTRSRLVCTAIQVQLVSERGSVSERSWLHPRWFTGADVVDRVRWQLQGAASASSASPASAEKGLRSGIVRVRVSPERVDSTGNHEQGLWGTGPDERIHHGLTRVQSMLGHEGVGTAVIAGGRLLAERTVFVPWGDAPPAAAPGSTGAPWPGSLPPVAPATVYSTRQQVTVLDEHGDGLDVDARGMLSGSPATLRIGEQLARGVSAWAGPWPVVERWWDAASARRLYRFQVVDSSGMAWLLAYEINDAAIDSGTDALWWAEAKYD</sequence>
<evidence type="ECO:0000259" key="2">
    <source>
        <dbReference type="PROSITE" id="PS50173"/>
    </source>
</evidence>
<dbReference type="OrthoDB" id="5244088at2"/>
<accession>A0A4Q8AKZ2</accession>
<dbReference type="Proteomes" id="UP000291483">
    <property type="component" value="Unassembled WGS sequence"/>
</dbReference>
<evidence type="ECO:0000313" key="3">
    <source>
        <dbReference type="EMBL" id="RZU65197.1"/>
    </source>
</evidence>
<name>A0A4Q8AKZ2_9MICO</name>
<dbReference type="EMBL" id="SHLC01000001">
    <property type="protein sequence ID" value="RZU65197.1"/>
    <property type="molecule type" value="Genomic_DNA"/>
</dbReference>
<evidence type="ECO:0000256" key="1">
    <source>
        <dbReference type="ARBA" id="ARBA00022763"/>
    </source>
</evidence>
<dbReference type="InterPro" id="IPR001126">
    <property type="entry name" value="UmuC"/>
</dbReference>
<dbReference type="Pfam" id="PF00817">
    <property type="entry name" value="IMS"/>
    <property type="match status" value="1"/>
</dbReference>
<feature type="domain" description="UmuC" evidence="2">
    <location>
        <begin position="42"/>
        <end position="111"/>
    </location>
</feature>
<dbReference type="RefSeq" id="WP_130505588.1">
    <property type="nucleotide sequence ID" value="NZ_SHLC01000001.1"/>
</dbReference>
<protein>
    <submittedName>
        <fullName evidence="3">Protein ImuB</fullName>
    </submittedName>
</protein>
<keyword evidence="4" id="KW-1185">Reference proteome</keyword>
<proteinExistence type="predicted"/>
<keyword evidence="1" id="KW-0227">DNA damage</keyword>
<dbReference type="PROSITE" id="PS50173">
    <property type="entry name" value="UMUC"/>
    <property type="match status" value="1"/>
</dbReference>
<dbReference type="AlphaFoldDB" id="A0A4Q8AKZ2"/>
<evidence type="ECO:0000313" key="4">
    <source>
        <dbReference type="Proteomes" id="UP000291483"/>
    </source>
</evidence>
<dbReference type="InterPro" id="IPR050356">
    <property type="entry name" value="SulA_CellDiv_inhibitor"/>
</dbReference>
<dbReference type="Gene3D" id="3.40.1170.60">
    <property type="match status" value="1"/>
</dbReference>
<dbReference type="PANTHER" id="PTHR35369">
    <property type="entry name" value="BLR3025 PROTEIN-RELATED"/>
    <property type="match status" value="1"/>
</dbReference>